<evidence type="ECO:0000256" key="6">
    <source>
        <dbReference type="ARBA" id="ARBA00022763"/>
    </source>
</evidence>
<dbReference type="GO" id="GO:0005524">
    <property type="term" value="F:ATP binding"/>
    <property type="evidence" value="ECO:0007669"/>
    <property type="project" value="UniProtKB-KW"/>
</dbReference>
<dbReference type="GO" id="GO:0003684">
    <property type="term" value="F:damaged DNA binding"/>
    <property type="evidence" value="ECO:0007669"/>
    <property type="project" value="TreeGrafter"/>
</dbReference>
<reference evidence="15" key="1">
    <citation type="submission" date="2020-05" db="EMBL/GenBank/DDBJ databases">
        <title>Phylogenomic resolution of chytrid fungi.</title>
        <authorList>
            <person name="Stajich J.E."/>
            <person name="Amses K."/>
            <person name="Simmons R."/>
            <person name="Seto K."/>
            <person name="Myers J."/>
            <person name="Bonds A."/>
            <person name="Quandt C.A."/>
            <person name="Barry K."/>
            <person name="Liu P."/>
            <person name="Grigoriev I."/>
            <person name="Longcore J.E."/>
            <person name="James T.Y."/>
        </authorList>
    </citation>
    <scope>NUCLEOTIDE SEQUENCE</scope>
    <source>
        <strain evidence="15">JEL0379</strain>
    </source>
</reference>
<keyword evidence="5" id="KW-0547">Nucleotide-binding</keyword>
<sequence length="1150" mass="130391">MDDADDFPATGASTELSYYDPPAHRAPAVSKRPASAVSHKAASARKRRRQGGEESADEAHDGGVTDSSAESDNLVSPAYRQQGSASTQEGSSGSIAHVELVNFMCHKYLSVPLGEKINFIVGHNGSGKSAILTGLAVCLGGRANITNRAANLKEFLRTGSSVGTVTVTIRNEGPDAYRPDVYGNAIIIERKLRREGAHTYKIKSANKAVISTKRDELLAILDSMQIHADNPMTILTQDAARSFLANSTPQDKYKFFMTGTGLRQLSQDYSIVGAAVATIYQVLENKTHVIRDLKSECKKLEATAKDLEQTKDLGASINELNNMWAWATVVEKEEELKEAEDQLQKNTLKSEAAQQKEAEEAAALTELDAEMDRIKVQISANQEESNPLKARREDLRTEVVAIRSKLKDFNAEKDDMKKEIDLHRKTARELEARIAAETRKLESDSRTTRKQQLTEISEREQQLLAIEGRLRELQKERDANGRQVEAAQAEEAEAKRSLSNLHAERTSCQDKIRNLRSRDTDDVQAYGAGMRQTLQLIEQYAQQRRWRGAKPVGPIGLHVRLLEQNFARTIETVLGGALNSFVVETQDDLLLLQREILNKTRCRSNIVKFQSRPTDFSSGEPDRQYLTVLRALEINKEIVLQQLVVNHHIEQTVLVHTRDEGHQITSPSFPRNVIGVYTQDCFQVGNRGGGLSTQAAQMYRGPPRLVADMAAFIREEDQRLQQCERAIEQFAPQMQEINDRLRDLRRHQMKLRQDHKALQHDLHLRREEINRMNDDLMDEEETNILGTLREALGAEQQSMETIQRQIDALEEQHVALQETERPIREQIQQLDREQQVTLDRHTELTRQATETTSKRVKAERAVQHWAAQREKYHTRTLSMQQLVANLQADLEEHTAKVTEVCPRVEVTMTTERMEREIRTMKARLAEMERTHGNYEDVHARLNVKKRAYLEAKREVTHLRTFVDGVRDAHSQRMELWKNFRCYISTRAKLLFTDLMRRRGYRGRLLLNHSKGTLNLRITINSNDDPNDNAGRSRGGGGTSNEKDPRSLSGGEKSYSTVCLLLSLWESMGSPFRALDEFDVFMDAVNRRMSMSAMIENAREQDRPCQYIFITPQTMSNVPGLNGPDVRVNRLLDPERGQQTLNGGGEDDEED</sequence>
<feature type="coiled-coil region" evidence="12">
    <location>
        <begin position="734"/>
        <end position="761"/>
    </location>
</feature>
<dbReference type="GO" id="GO:0035861">
    <property type="term" value="C:site of double-strand break"/>
    <property type="evidence" value="ECO:0007669"/>
    <property type="project" value="TreeGrafter"/>
</dbReference>
<evidence type="ECO:0000256" key="10">
    <source>
        <dbReference type="ARBA" id="ARBA00023204"/>
    </source>
</evidence>
<evidence type="ECO:0000256" key="13">
    <source>
        <dbReference type="SAM" id="MobiDB-lite"/>
    </source>
</evidence>
<accession>A0AAD5TS77</accession>
<keyword evidence="10" id="KW-0234">DNA repair</keyword>
<keyword evidence="9" id="KW-0233">DNA recombination</keyword>
<organism evidence="15 16">
    <name type="scientific">Geranomyces variabilis</name>
    <dbReference type="NCBI Taxonomy" id="109894"/>
    <lineage>
        <taxon>Eukaryota</taxon>
        <taxon>Fungi</taxon>
        <taxon>Fungi incertae sedis</taxon>
        <taxon>Chytridiomycota</taxon>
        <taxon>Chytridiomycota incertae sedis</taxon>
        <taxon>Chytridiomycetes</taxon>
        <taxon>Spizellomycetales</taxon>
        <taxon>Powellomycetaceae</taxon>
        <taxon>Geranomyces</taxon>
    </lineage>
</organism>
<feature type="region of interest" description="Disordered" evidence="13">
    <location>
        <begin position="475"/>
        <end position="503"/>
    </location>
</feature>
<evidence type="ECO:0000256" key="9">
    <source>
        <dbReference type="ARBA" id="ARBA00023172"/>
    </source>
</evidence>
<dbReference type="InterPro" id="IPR003395">
    <property type="entry name" value="RecF/RecN/SMC_N"/>
</dbReference>
<proteinExistence type="inferred from homology"/>
<feature type="region of interest" description="Disordered" evidence="13">
    <location>
        <begin position="1"/>
        <end position="72"/>
    </location>
</feature>
<dbReference type="AlphaFoldDB" id="A0AAD5TS77"/>
<dbReference type="GO" id="GO:0030915">
    <property type="term" value="C:Smc5-Smc6 complex"/>
    <property type="evidence" value="ECO:0007669"/>
    <property type="project" value="TreeGrafter"/>
</dbReference>
<evidence type="ECO:0000256" key="11">
    <source>
        <dbReference type="ARBA" id="ARBA00023242"/>
    </source>
</evidence>
<evidence type="ECO:0000256" key="4">
    <source>
        <dbReference type="ARBA" id="ARBA00022454"/>
    </source>
</evidence>
<evidence type="ECO:0000256" key="7">
    <source>
        <dbReference type="ARBA" id="ARBA00022840"/>
    </source>
</evidence>
<evidence type="ECO:0000259" key="14">
    <source>
        <dbReference type="Pfam" id="PF02463"/>
    </source>
</evidence>
<gene>
    <name evidence="15" type="primary">SMC6</name>
    <name evidence="15" type="ORF">HDU87_001546</name>
</gene>
<evidence type="ECO:0000313" key="16">
    <source>
        <dbReference type="Proteomes" id="UP001212152"/>
    </source>
</evidence>
<comment type="caution">
    <text evidence="15">The sequence shown here is derived from an EMBL/GenBank/DDBJ whole genome shotgun (WGS) entry which is preliminary data.</text>
</comment>
<dbReference type="PANTHER" id="PTHR19306:SF6">
    <property type="entry name" value="STRUCTURAL MAINTENANCE OF CHROMOSOMES PROTEIN 6"/>
    <property type="match status" value="1"/>
</dbReference>
<dbReference type="InterPro" id="IPR027417">
    <property type="entry name" value="P-loop_NTPase"/>
</dbReference>
<dbReference type="GO" id="GO:0000724">
    <property type="term" value="P:double-strand break repair via homologous recombination"/>
    <property type="evidence" value="ECO:0007669"/>
    <property type="project" value="TreeGrafter"/>
</dbReference>
<keyword evidence="16" id="KW-1185">Reference proteome</keyword>
<keyword evidence="7" id="KW-0067">ATP-binding</keyword>
<dbReference type="GO" id="GO:0003697">
    <property type="term" value="F:single-stranded DNA binding"/>
    <property type="evidence" value="ECO:0007669"/>
    <property type="project" value="TreeGrafter"/>
</dbReference>
<evidence type="ECO:0000313" key="15">
    <source>
        <dbReference type="EMBL" id="KAJ3180900.1"/>
    </source>
</evidence>
<keyword evidence="8 12" id="KW-0175">Coiled coil</keyword>
<keyword evidence="6" id="KW-0227">DNA damage</keyword>
<evidence type="ECO:0000256" key="8">
    <source>
        <dbReference type="ARBA" id="ARBA00023054"/>
    </source>
</evidence>
<dbReference type="Gene3D" id="3.40.50.300">
    <property type="entry name" value="P-loop containing nucleotide triphosphate hydrolases"/>
    <property type="match status" value="2"/>
</dbReference>
<dbReference type="SUPFAM" id="SSF52540">
    <property type="entry name" value="P-loop containing nucleoside triphosphate hydrolases"/>
    <property type="match status" value="1"/>
</dbReference>
<dbReference type="Gene3D" id="1.10.287.1490">
    <property type="match status" value="1"/>
</dbReference>
<protein>
    <submittedName>
        <fullName evidence="15">Structural maintenance of chromosomes protein 6</fullName>
    </submittedName>
</protein>
<evidence type="ECO:0000256" key="5">
    <source>
        <dbReference type="ARBA" id="ARBA00022741"/>
    </source>
</evidence>
<dbReference type="GO" id="GO:0005634">
    <property type="term" value="C:nucleus"/>
    <property type="evidence" value="ECO:0007669"/>
    <property type="project" value="UniProtKB-SubCell"/>
</dbReference>
<feature type="region of interest" description="Disordered" evidence="13">
    <location>
        <begin position="1017"/>
        <end position="1051"/>
    </location>
</feature>
<dbReference type="PANTHER" id="PTHR19306">
    <property type="entry name" value="STRUCTURAL MAINTENANCE OF CHROMOSOMES 5,6 SMC5, SMC6"/>
    <property type="match status" value="1"/>
</dbReference>
<comment type="similarity">
    <text evidence="3">Belongs to the SMC family. SMC6 subfamily.</text>
</comment>
<keyword evidence="4" id="KW-0158">Chromosome</keyword>
<feature type="coiled-coil region" evidence="12">
    <location>
        <begin position="792"/>
        <end position="819"/>
    </location>
</feature>
<dbReference type="EMBL" id="JADGJQ010000014">
    <property type="protein sequence ID" value="KAJ3180900.1"/>
    <property type="molecule type" value="Genomic_DNA"/>
</dbReference>
<comment type="subcellular location">
    <subcellularLocation>
        <location evidence="2">Chromosome</location>
    </subcellularLocation>
    <subcellularLocation>
        <location evidence="1">Nucleus</location>
    </subcellularLocation>
</comment>
<evidence type="ECO:0000256" key="1">
    <source>
        <dbReference type="ARBA" id="ARBA00004123"/>
    </source>
</evidence>
<dbReference type="Proteomes" id="UP001212152">
    <property type="component" value="Unassembled WGS sequence"/>
</dbReference>
<name>A0AAD5TS77_9FUNG</name>
<feature type="domain" description="RecF/RecN/SMC N-terminal" evidence="14">
    <location>
        <begin position="95"/>
        <end position="1111"/>
    </location>
</feature>
<evidence type="ECO:0000256" key="2">
    <source>
        <dbReference type="ARBA" id="ARBA00004286"/>
    </source>
</evidence>
<feature type="compositionally biased region" description="Basic and acidic residues" evidence="13">
    <location>
        <begin position="492"/>
        <end position="503"/>
    </location>
</feature>
<evidence type="ECO:0000256" key="3">
    <source>
        <dbReference type="ARBA" id="ARBA00006793"/>
    </source>
</evidence>
<keyword evidence="11" id="KW-0539">Nucleus</keyword>
<dbReference type="Pfam" id="PF02463">
    <property type="entry name" value="SMC_N"/>
    <property type="match status" value="1"/>
</dbReference>
<evidence type="ECO:0000256" key="12">
    <source>
        <dbReference type="SAM" id="Coils"/>
    </source>
</evidence>